<dbReference type="OrthoDB" id="9132833at2"/>
<reference evidence="2" key="1">
    <citation type="submission" date="2006-02" db="EMBL/GenBank/DDBJ databases">
        <title>Complete sequence of chromosome of Rhodoferax ferrireducens DSM 15236.</title>
        <authorList>
            <person name="Copeland A."/>
            <person name="Lucas S."/>
            <person name="Lapidus A."/>
            <person name="Barry K."/>
            <person name="Detter J.C."/>
            <person name="Glavina del Rio T."/>
            <person name="Hammon N."/>
            <person name="Israni S."/>
            <person name="Pitluck S."/>
            <person name="Brettin T."/>
            <person name="Bruce D."/>
            <person name="Han C."/>
            <person name="Tapia R."/>
            <person name="Gilna P."/>
            <person name="Kiss H."/>
            <person name="Schmutz J."/>
            <person name="Larimer F."/>
            <person name="Land M."/>
            <person name="Kyrpides N."/>
            <person name="Ivanova N."/>
            <person name="Richardson P."/>
        </authorList>
    </citation>
    <scope>NUCLEOTIDE SEQUENCE [LARGE SCALE GENOMIC DNA]</scope>
    <source>
        <strain evidence="2">ATCC BAA-621 / DSM 15236 / T118</strain>
    </source>
</reference>
<sequence>MYRFIRSAAVKSAVDMPGALQFCNEVTSHINKAYNMSMKTGAQMFGSTRVYWFFDMNSLEEMAQLNAKLMQDRPYWEILAKAKDLWVEGSLKDTVVTMIG</sequence>
<gene>
    <name evidence="1" type="ordered locus">Rfer_3478</name>
</gene>
<protein>
    <recommendedName>
        <fullName evidence="3">NIPSNAP domain-containing protein</fullName>
    </recommendedName>
</protein>
<evidence type="ECO:0008006" key="3">
    <source>
        <dbReference type="Google" id="ProtNLM"/>
    </source>
</evidence>
<dbReference type="RefSeq" id="WP_011465748.1">
    <property type="nucleotide sequence ID" value="NC_007908.1"/>
</dbReference>
<dbReference type="EMBL" id="CP000267">
    <property type="protein sequence ID" value="ABD71185.1"/>
    <property type="molecule type" value="Genomic_DNA"/>
</dbReference>
<evidence type="ECO:0000313" key="2">
    <source>
        <dbReference type="Proteomes" id="UP000008332"/>
    </source>
</evidence>
<name>Q21SR8_ALBFT</name>
<dbReference type="Proteomes" id="UP000008332">
    <property type="component" value="Chromosome"/>
</dbReference>
<proteinExistence type="predicted"/>
<dbReference type="AlphaFoldDB" id="Q21SR8"/>
<organism evidence="1 2">
    <name type="scientific">Albidiferax ferrireducens (strain ATCC BAA-621 / DSM 15236 / T118)</name>
    <name type="common">Rhodoferax ferrireducens</name>
    <dbReference type="NCBI Taxonomy" id="338969"/>
    <lineage>
        <taxon>Bacteria</taxon>
        <taxon>Pseudomonadati</taxon>
        <taxon>Pseudomonadota</taxon>
        <taxon>Betaproteobacteria</taxon>
        <taxon>Burkholderiales</taxon>
        <taxon>Comamonadaceae</taxon>
        <taxon>Rhodoferax</taxon>
    </lineage>
</organism>
<dbReference type="KEGG" id="rfr:Rfer_3478"/>
<accession>Q21SR8</accession>
<dbReference type="HOGENOM" id="CLU_2314970_0_0_4"/>
<keyword evidence="2" id="KW-1185">Reference proteome</keyword>
<evidence type="ECO:0000313" key="1">
    <source>
        <dbReference type="EMBL" id="ABD71185.1"/>
    </source>
</evidence>